<dbReference type="EC" id="4.1.1.44" evidence="2"/>
<dbReference type="PANTHER" id="PTHR33570:SF2">
    <property type="entry name" value="CARBOXYMUCONOLACTONE DECARBOXYLASE-LIKE DOMAIN-CONTAINING PROTEIN"/>
    <property type="match status" value="1"/>
</dbReference>
<organism evidence="2 3">
    <name type="scientific">Fibrella aquatilis</name>
    <dbReference type="NCBI Taxonomy" id="2817059"/>
    <lineage>
        <taxon>Bacteria</taxon>
        <taxon>Pseudomonadati</taxon>
        <taxon>Bacteroidota</taxon>
        <taxon>Cytophagia</taxon>
        <taxon>Cytophagales</taxon>
        <taxon>Spirosomataceae</taxon>
        <taxon>Fibrella</taxon>
    </lineage>
</organism>
<keyword evidence="2" id="KW-0456">Lyase</keyword>
<dbReference type="GO" id="GO:0047575">
    <property type="term" value="F:4-carboxymuconolactone decarboxylase activity"/>
    <property type="evidence" value="ECO:0007669"/>
    <property type="project" value="UniProtKB-EC"/>
</dbReference>
<comment type="caution">
    <text evidence="2">The sequence shown here is derived from an EMBL/GenBank/DDBJ whole genome shotgun (WGS) entry which is preliminary data.</text>
</comment>
<gene>
    <name evidence="2" type="primary">pcaC</name>
    <name evidence="2" type="ORF">J2I48_01930</name>
</gene>
<dbReference type="NCBIfam" id="TIGR02425">
    <property type="entry name" value="decarb_PcaC"/>
    <property type="match status" value="1"/>
</dbReference>
<dbReference type="Pfam" id="PF02627">
    <property type="entry name" value="CMD"/>
    <property type="match status" value="1"/>
</dbReference>
<dbReference type="AlphaFoldDB" id="A0A939G226"/>
<dbReference type="SUPFAM" id="SSF69118">
    <property type="entry name" value="AhpD-like"/>
    <property type="match status" value="1"/>
</dbReference>
<dbReference type="GO" id="GO:0051920">
    <property type="term" value="F:peroxiredoxin activity"/>
    <property type="evidence" value="ECO:0007669"/>
    <property type="project" value="InterPro"/>
</dbReference>
<dbReference type="InterPro" id="IPR052512">
    <property type="entry name" value="4CMD/NDH-1_regulator"/>
</dbReference>
<evidence type="ECO:0000313" key="2">
    <source>
        <dbReference type="EMBL" id="MBO0929728.1"/>
    </source>
</evidence>
<proteinExistence type="predicted"/>
<dbReference type="Gene3D" id="1.20.1290.10">
    <property type="entry name" value="AhpD-like"/>
    <property type="match status" value="1"/>
</dbReference>
<keyword evidence="3" id="KW-1185">Reference proteome</keyword>
<reference evidence="2 3" key="1">
    <citation type="submission" date="2021-03" db="EMBL/GenBank/DDBJ databases">
        <title>Fibrella sp. HMF5036 genome sequencing and assembly.</title>
        <authorList>
            <person name="Kang H."/>
            <person name="Kim H."/>
            <person name="Bae S."/>
            <person name="Joh K."/>
        </authorList>
    </citation>
    <scope>NUCLEOTIDE SEQUENCE [LARGE SCALE GENOMIC DNA]</scope>
    <source>
        <strain evidence="2 3">HMF5036</strain>
    </source>
</reference>
<accession>A0A939G226</accession>
<dbReference type="EMBL" id="JAFMYU010000001">
    <property type="protein sequence ID" value="MBO0929728.1"/>
    <property type="molecule type" value="Genomic_DNA"/>
</dbReference>
<name>A0A939G226_9BACT</name>
<feature type="domain" description="Carboxymuconolactone decarboxylase-like" evidence="1">
    <location>
        <begin position="36"/>
        <end position="119"/>
    </location>
</feature>
<dbReference type="RefSeq" id="WP_207333679.1">
    <property type="nucleotide sequence ID" value="NZ_JAFMYU010000001.1"/>
</dbReference>
<dbReference type="PANTHER" id="PTHR33570">
    <property type="entry name" value="4-CARBOXYMUCONOLACTONE DECARBOXYLASE FAMILY PROTEIN"/>
    <property type="match status" value="1"/>
</dbReference>
<dbReference type="InterPro" id="IPR012788">
    <property type="entry name" value="Decarb_PcaC"/>
</dbReference>
<dbReference type="Proteomes" id="UP000664795">
    <property type="component" value="Unassembled WGS sequence"/>
</dbReference>
<dbReference type="InterPro" id="IPR029032">
    <property type="entry name" value="AhpD-like"/>
</dbReference>
<evidence type="ECO:0000259" key="1">
    <source>
        <dbReference type="Pfam" id="PF02627"/>
    </source>
</evidence>
<sequence>MTRDDLYEQGMATRRAVLGDAHVDRAETNKTDFDADFQQFITENAWGSIWSRPGLTPRERSLITIALLAALGHDDELAMHIRATKNTGATPADVQEVLLHTAIYAGVPVTNGAMKLAKAIFTETNP</sequence>
<dbReference type="InterPro" id="IPR003779">
    <property type="entry name" value="CMD-like"/>
</dbReference>
<evidence type="ECO:0000313" key="3">
    <source>
        <dbReference type="Proteomes" id="UP000664795"/>
    </source>
</evidence>
<protein>
    <submittedName>
        <fullName evidence="2">4-carboxymuconolactone decarboxylase</fullName>
        <ecNumber evidence="2">4.1.1.44</ecNumber>
    </submittedName>
</protein>